<name>A0A2T2XKP0_9FIRM</name>
<dbReference type="InterPro" id="IPR011006">
    <property type="entry name" value="CheY-like_superfamily"/>
</dbReference>
<feature type="domain" description="Response regulatory" evidence="8">
    <location>
        <begin position="3"/>
        <end position="119"/>
    </location>
</feature>
<dbReference type="InterPro" id="IPR039420">
    <property type="entry name" value="WalR-like"/>
</dbReference>
<feature type="domain" description="HTH luxR-type" evidence="7">
    <location>
        <begin position="134"/>
        <end position="199"/>
    </location>
</feature>
<dbReference type="GO" id="GO:0000160">
    <property type="term" value="P:phosphorelay signal transduction system"/>
    <property type="evidence" value="ECO:0007669"/>
    <property type="project" value="InterPro"/>
</dbReference>
<dbReference type="PROSITE" id="PS50110">
    <property type="entry name" value="RESPONSE_REGULATORY"/>
    <property type="match status" value="1"/>
</dbReference>
<dbReference type="InterPro" id="IPR000792">
    <property type="entry name" value="Tscrpt_reg_LuxR_C"/>
</dbReference>
<evidence type="ECO:0000259" key="8">
    <source>
        <dbReference type="PROSITE" id="PS50110"/>
    </source>
</evidence>
<dbReference type="Proteomes" id="UP000242972">
    <property type="component" value="Unassembled WGS sequence"/>
</dbReference>
<evidence type="ECO:0000259" key="7">
    <source>
        <dbReference type="PROSITE" id="PS50043"/>
    </source>
</evidence>
<comment type="caution">
    <text evidence="9">The sequence shown here is derived from an EMBL/GenBank/DDBJ whole genome shotgun (WGS) entry which is preliminary data.</text>
</comment>
<dbReference type="Pfam" id="PF00072">
    <property type="entry name" value="Response_reg"/>
    <property type="match status" value="1"/>
</dbReference>
<gene>
    <name evidence="9" type="ORF">C7B46_02580</name>
</gene>
<dbReference type="SMART" id="SM00448">
    <property type="entry name" value="REC"/>
    <property type="match status" value="1"/>
</dbReference>
<evidence type="ECO:0000256" key="5">
    <source>
        <dbReference type="ARBA" id="ARBA00024867"/>
    </source>
</evidence>
<dbReference type="PANTHER" id="PTHR43214:SF42">
    <property type="entry name" value="TRANSCRIPTIONAL REGULATORY PROTEIN DESR"/>
    <property type="match status" value="1"/>
</dbReference>
<keyword evidence="3 9" id="KW-0238">DNA-binding</keyword>
<evidence type="ECO:0000256" key="6">
    <source>
        <dbReference type="PROSITE-ProRule" id="PRU00169"/>
    </source>
</evidence>
<comment type="function">
    <text evidence="5">May play the central regulatory role in sporulation. It may be an element of the effector pathway responsible for the activation of sporulation genes in response to nutritional stress. Spo0A may act in concert with spo0H (a sigma factor) to control the expression of some genes that are critical to the sporulation process.</text>
</comment>
<evidence type="ECO:0000256" key="2">
    <source>
        <dbReference type="ARBA" id="ARBA00023015"/>
    </source>
</evidence>
<evidence type="ECO:0000313" key="9">
    <source>
        <dbReference type="EMBL" id="PSR35059.1"/>
    </source>
</evidence>
<accession>A0A2T2XKP0</accession>
<dbReference type="SMART" id="SM00421">
    <property type="entry name" value="HTH_LUXR"/>
    <property type="match status" value="1"/>
</dbReference>
<dbReference type="CDD" id="cd06170">
    <property type="entry name" value="LuxR_C_like"/>
    <property type="match status" value="1"/>
</dbReference>
<dbReference type="AlphaFoldDB" id="A0A2T2XKP0"/>
<evidence type="ECO:0000313" key="10">
    <source>
        <dbReference type="Proteomes" id="UP000242972"/>
    </source>
</evidence>
<reference evidence="9 10" key="1">
    <citation type="journal article" date="2014" name="BMC Genomics">
        <title>Comparison of environmental and isolate Sulfobacillus genomes reveals diverse carbon, sulfur, nitrogen, and hydrogen metabolisms.</title>
        <authorList>
            <person name="Justice N.B."/>
            <person name="Norman A."/>
            <person name="Brown C.T."/>
            <person name="Singh A."/>
            <person name="Thomas B.C."/>
            <person name="Banfield J.F."/>
        </authorList>
    </citation>
    <scope>NUCLEOTIDE SEQUENCE [LARGE SCALE GENOMIC DNA]</scope>
    <source>
        <strain evidence="9">AMDSBA4</strain>
    </source>
</reference>
<dbReference type="PRINTS" id="PR00038">
    <property type="entry name" value="HTHLUXR"/>
</dbReference>
<dbReference type="SUPFAM" id="SSF52172">
    <property type="entry name" value="CheY-like"/>
    <property type="match status" value="1"/>
</dbReference>
<dbReference type="Gene3D" id="3.40.50.2300">
    <property type="match status" value="1"/>
</dbReference>
<keyword evidence="6" id="KW-0597">Phosphoprotein</keyword>
<evidence type="ECO:0000256" key="4">
    <source>
        <dbReference type="ARBA" id="ARBA00023163"/>
    </source>
</evidence>
<dbReference type="EMBL" id="PXYW01000004">
    <property type="protein sequence ID" value="PSR35059.1"/>
    <property type="molecule type" value="Genomic_DNA"/>
</dbReference>
<evidence type="ECO:0000256" key="3">
    <source>
        <dbReference type="ARBA" id="ARBA00023125"/>
    </source>
</evidence>
<organism evidence="9 10">
    <name type="scientific">Sulfobacillus benefaciens</name>
    <dbReference type="NCBI Taxonomy" id="453960"/>
    <lineage>
        <taxon>Bacteria</taxon>
        <taxon>Bacillati</taxon>
        <taxon>Bacillota</taxon>
        <taxon>Clostridia</taxon>
        <taxon>Eubacteriales</taxon>
        <taxon>Clostridiales Family XVII. Incertae Sedis</taxon>
        <taxon>Sulfobacillus</taxon>
    </lineage>
</organism>
<dbReference type="InterPro" id="IPR001789">
    <property type="entry name" value="Sig_transdc_resp-reg_receiver"/>
</dbReference>
<dbReference type="GO" id="GO:0003677">
    <property type="term" value="F:DNA binding"/>
    <property type="evidence" value="ECO:0007669"/>
    <property type="project" value="UniProtKB-KW"/>
</dbReference>
<dbReference type="PROSITE" id="PS50043">
    <property type="entry name" value="HTH_LUXR_2"/>
    <property type="match status" value="1"/>
</dbReference>
<dbReference type="GO" id="GO:0006355">
    <property type="term" value="P:regulation of DNA-templated transcription"/>
    <property type="evidence" value="ECO:0007669"/>
    <property type="project" value="InterPro"/>
</dbReference>
<feature type="modified residue" description="4-aspartylphosphate" evidence="6">
    <location>
        <position position="54"/>
    </location>
</feature>
<protein>
    <recommendedName>
        <fullName evidence="1">Stage 0 sporulation protein A homolog</fullName>
    </recommendedName>
</protein>
<dbReference type="InterPro" id="IPR016032">
    <property type="entry name" value="Sig_transdc_resp-reg_C-effctor"/>
</dbReference>
<dbReference type="SUPFAM" id="SSF46894">
    <property type="entry name" value="C-terminal effector domain of the bipartite response regulators"/>
    <property type="match status" value="1"/>
</dbReference>
<evidence type="ECO:0000256" key="1">
    <source>
        <dbReference type="ARBA" id="ARBA00018672"/>
    </source>
</evidence>
<proteinExistence type="predicted"/>
<dbReference type="Pfam" id="PF00196">
    <property type="entry name" value="GerE"/>
    <property type="match status" value="1"/>
</dbReference>
<keyword evidence="2" id="KW-0805">Transcription regulation</keyword>
<sequence>MIRVAIAEDQFLVRDALARLLAMEPDFVVTGQAQDGYELLALVEQTHPDLCLVDIEMPGKNGLEACAEIHQRYPDVALAILTTFGRPGYLKKALDSGVRGYLVKDLPVTELTQQIRVMMQGQCVIDPQLAVEALYRGDNPLSSREVEILQCAKDHQTIKEIAHALFLSEGTVRNYLSVIYQKLAVSTRSEAIAKARDMGWL</sequence>
<dbReference type="PANTHER" id="PTHR43214">
    <property type="entry name" value="TWO-COMPONENT RESPONSE REGULATOR"/>
    <property type="match status" value="1"/>
</dbReference>
<keyword evidence="4" id="KW-0804">Transcription</keyword>